<accession>A0A0U1DS76</accession>
<protein>
    <submittedName>
        <fullName evidence="1">Uncharacterized protein</fullName>
    </submittedName>
</protein>
<reference evidence="2" key="1">
    <citation type="submission" date="2015-03" db="EMBL/GenBank/DDBJ databases">
        <authorList>
            <person name="Urmite Genomes"/>
        </authorList>
    </citation>
    <scope>NUCLEOTIDE SEQUENCE [LARGE SCALE GENOMIC DNA]</scope>
    <source>
        <strain evidence="2">CSUR P1344</strain>
    </source>
</reference>
<proteinExistence type="predicted"/>
<dbReference type="Proteomes" id="UP000199601">
    <property type="component" value="Unassembled WGS sequence"/>
</dbReference>
<name>A0A0U1DS76_9MYCO</name>
<dbReference type="RefSeq" id="WP_090423412.1">
    <property type="nucleotide sequence ID" value="NZ_CTEC01000002.1"/>
</dbReference>
<organism evidence="1 2">
    <name type="scientific">Mycobacterium europaeum</name>
    <dbReference type="NCBI Taxonomy" id="761804"/>
    <lineage>
        <taxon>Bacteria</taxon>
        <taxon>Bacillati</taxon>
        <taxon>Actinomycetota</taxon>
        <taxon>Actinomycetes</taxon>
        <taxon>Mycobacteriales</taxon>
        <taxon>Mycobacteriaceae</taxon>
        <taxon>Mycobacterium</taxon>
        <taxon>Mycobacterium simiae complex</taxon>
    </lineage>
</organism>
<dbReference type="AlphaFoldDB" id="A0A0U1DS76"/>
<sequence>MRFTTRSHHHLRHIPAATMFRVTDRLHGGRTVRVPGHEIAPIVSAWLAELGAHSPLVDELARAACLGDWSMAYAIGDQLSVDVAISAAA</sequence>
<gene>
    <name evidence="1" type="ORF">BN000_04754</name>
</gene>
<evidence type="ECO:0000313" key="2">
    <source>
        <dbReference type="Proteomes" id="UP000199601"/>
    </source>
</evidence>
<dbReference type="EMBL" id="CTEC01000002">
    <property type="protein sequence ID" value="CQD20079.1"/>
    <property type="molecule type" value="Genomic_DNA"/>
</dbReference>
<evidence type="ECO:0000313" key="1">
    <source>
        <dbReference type="EMBL" id="CQD20079.1"/>
    </source>
</evidence>
<keyword evidence="2" id="KW-1185">Reference proteome</keyword>